<feature type="transmembrane region" description="Helical" evidence="1">
    <location>
        <begin position="420"/>
        <end position="439"/>
    </location>
</feature>
<sequence>MRLADGRQVVFTNLIVSIVSILFGFIGARHQFQREQHDGLNSPNYHLSRIAVSQGIQEVSLPPPYEHLPVLTVEPTGLIDTGFKMVRFFTQKVQSPVHEKLNVSFIDGFRSQSVILSSLLRSKSGGKAKKTSALFLCSAASCLLPFLTQYHSMHTGGDVSVSALVYGDAVIGSVVQRSLAHIGVLTQAYVTQETAIDVMPLHGALPKTIAGEHVGAYCSISSNTCQYIVGNDQNMSTAVRAPLIPLNEVEFLGSPLSQIENEVVHIDVSSDETLAAVTYLTGILRGASLPHHIFITVYPSALLWMLMEAIDILKRRSFYSVMSTGSKCVMYASSSTVSARVRLWDVSSYSTRVNARSYAAEPLCELLLSRHIRSPSHLFDCVAPIEPDLALVSFLGPGGHANRRQMVIKNENERWYASRMLLFVVVPLFLLTLLVFGIIRKRRV</sequence>
<dbReference type="EMBL" id="HE573026">
    <property type="protein sequence ID" value="CCC51499.1"/>
    <property type="molecule type" value="Genomic_DNA"/>
</dbReference>
<accession>G0U6J5</accession>
<dbReference type="AlphaFoldDB" id="G0U6J5"/>
<keyword evidence="1" id="KW-1133">Transmembrane helix</keyword>
<organism evidence="2">
    <name type="scientific">Trypanosoma vivax (strain Y486)</name>
    <dbReference type="NCBI Taxonomy" id="1055687"/>
    <lineage>
        <taxon>Eukaryota</taxon>
        <taxon>Discoba</taxon>
        <taxon>Euglenozoa</taxon>
        <taxon>Kinetoplastea</taxon>
        <taxon>Metakinetoplastina</taxon>
        <taxon>Trypanosomatida</taxon>
        <taxon>Trypanosomatidae</taxon>
        <taxon>Trypanosoma</taxon>
        <taxon>Duttonella</taxon>
    </lineage>
</organism>
<evidence type="ECO:0000313" key="2">
    <source>
        <dbReference type="EMBL" id="CCC51499.1"/>
    </source>
</evidence>
<dbReference type="VEuPathDB" id="TriTrypDB:TvY486_1005500"/>
<feature type="transmembrane region" description="Helical" evidence="1">
    <location>
        <begin position="9"/>
        <end position="28"/>
    </location>
</feature>
<keyword evidence="1" id="KW-0812">Transmembrane</keyword>
<gene>
    <name evidence="2" type="ORF">TVY486_1005500</name>
</gene>
<protein>
    <submittedName>
        <fullName evidence="2">Uncharacterized protein</fullName>
    </submittedName>
</protein>
<reference evidence="2" key="1">
    <citation type="journal article" date="2012" name="Proc. Natl. Acad. Sci. U.S.A.">
        <title>Antigenic diversity is generated by distinct evolutionary mechanisms in African trypanosome species.</title>
        <authorList>
            <person name="Jackson A.P."/>
            <person name="Berry A."/>
            <person name="Aslett M."/>
            <person name="Allison H.C."/>
            <person name="Burton P."/>
            <person name="Vavrova-Anderson J."/>
            <person name="Brown R."/>
            <person name="Browne H."/>
            <person name="Corton N."/>
            <person name="Hauser H."/>
            <person name="Gamble J."/>
            <person name="Gilderthorp R."/>
            <person name="Marcello L."/>
            <person name="McQuillan J."/>
            <person name="Otto T.D."/>
            <person name="Quail M.A."/>
            <person name="Sanders M.J."/>
            <person name="van Tonder A."/>
            <person name="Ginger M.L."/>
            <person name="Field M.C."/>
            <person name="Barry J.D."/>
            <person name="Hertz-Fowler C."/>
            <person name="Berriman M."/>
        </authorList>
    </citation>
    <scope>NUCLEOTIDE SEQUENCE</scope>
    <source>
        <strain evidence="2">Y486</strain>
    </source>
</reference>
<evidence type="ECO:0000256" key="1">
    <source>
        <dbReference type="SAM" id="Phobius"/>
    </source>
</evidence>
<name>G0U6J5_TRYVY</name>
<proteinExistence type="predicted"/>
<keyword evidence="1" id="KW-0472">Membrane</keyword>
<dbReference type="OMA" id="MEPLCIL"/>